<proteinExistence type="predicted"/>
<comment type="caution">
    <text evidence="7">The sequence shown here is derived from an EMBL/GenBank/DDBJ whole genome shotgun (WGS) entry which is preliminary data.</text>
</comment>
<keyword evidence="1 7" id="KW-0808">Transferase</keyword>
<evidence type="ECO:0000256" key="3">
    <source>
        <dbReference type="ARBA" id="ARBA00022777"/>
    </source>
</evidence>
<reference evidence="7 8" key="1">
    <citation type="journal article" date="2019" name="Int. J. Syst. Evol. Microbiol.">
        <title>The Global Catalogue of Microorganisms (GCM) 10K type strain sequencing project: providing services to taxonomists for standard genome sequencing and annotation.</title>
        <authorList>
            <consortium name="The Broad Institute Genomics Platform"/>
            <consortium name="The Broad Institute Genome Sequencing Center for Infectious Disease"/>
            <person name="Wu L."/>
            <person name="Ma J."/>
        </authorList>
    </citation>
    <scope>NUCLEOTIDE SEQUENCE [LARGE SCALE GENOMIC DNA]</scope>
    <source>
        <strain evidence="7 8">RDMS1</strain>
    </source>
</reference>
<evidence type="ECO:0000256" key="2">
    <source>
        <dbReference type="ARBA" id="ARBA00022741"/>
    </source>
</evidence>
<dbReference type="EC" id="2.7.1.49" evidence="7"/>
<dbReference type="PANTHER" id="PTHR20858">
    <property type="entry name" value="PHOSPHOMETHYLPYRIMIDINE KINASE"/>
    <property type="match status" value="1"/>
</dbReference>
<name>A0ABD5YJI1_9EURY</name>
<accession>A0ABD5YJI1</accession>
<dbReference type="PANTHER" id="PTHR20858:SF17">
    <property type="entry name" value="HYDROXYMETHYLPYRIMIDINE_PHOSPHOMETHYLPYRIMIDINE KINASE THI20-RELATED"/>
    <property type="match status" value="1"/>
</dbReference>
<keyword evidence="2" id="KW-0547">Nucleotide-binding</keyword>
<dbReference type="InterPro" id="IPR029056">
    <property type="entry name" value="Ribokinase-like"/>
</dbReference>
<dbReference type="GeneID" id="76198234"/>
<dbReference type="NCBIfam" id="TIGR00097">
    <property type="entry name" value="HMP-P_kinase"/>
    <property type="match status" value="1"/>
</dbReference>
<dbReference type="SUPFAM" id="SSF53613">
    <property type="entry name" value="Ribokinase-like"/>
    <property type="match status" value="1"/>
</dbReference>
<feature type="domain" description="Pyridoxamine kinase/Phosphomethylpyrimidine kinase" evidence="5">
    <location>
        <begin position="19"/>
        <end position="270"/>
    </location>
</feature>
<dbReference type="FunFam" id="3.40.1190.20:FF:000003">
    <property type="entry name" value="Phosphomethylpyrimidine kinase ThiD"/>
    <property type="match status" value="1"/>
</dbReference>
<keyword evidence="8" id="KW-1185">Reference proteome</keyword>
<dbReference type="GO" id="GO:0009228">
    <property type="term" value="P:thiamine biosynthetic process"/>
    <property type="evidence" value="ECO:0007669"/>
    <property type="project" value="UniProtKB-ARBA"/>
</dbReference>
<sequence length="461" mass="49272">MRSPAPVTKPVTLTIAGSDSGGGAGIQADLKTMEACGAFGTSVITALTAQNTLGVDSSFVVPTEEIEAQLDAVLADFDVAGVKTGMLATADVIEVVSEYAQALGCPLVVDPVMVATSGDRLLDEEAADAYEDLISEATLVTPNTDEAAVLTGIEPTNESEARDAGERLLDIGVDGALITGGHLPTDEVLDILLTDQSVETYRHSRIETDATHGSGCTLSSAIIARLASNTDENEPTHEDDLFAAVEYATTFMQRTIRYHHDVGDGPGAVHHLAALREQAARQPVQESIESLVGAFVEQNVRPLVPEVGMNVVGATSYAETADEIAAVEGRITKTIDGIHPNRGVRFGASSHMARFLLSLREHDPSVRFAVNCRFADDIERALASFPWTIGEYSRDKEPAPDEENSTMGWGARRAFESVEGTPTAIIDRGDLGKEPIVKLLAPNRQQLYDRTMMLLDTLSNR</sequence>
<dbReference type="InterPro" id="IPR004399">
    <property type="entry name" value="HMP/HMP-P_kinase_dom"/>
</dbReference>
<dbReference type="SUPFAM" id="SSF53639">
    <property type="entry name" value="AraD/HMP-PK domain-like"/>
    <property type="match status" value="1"/>
</dbReference>
<dbReference type="InterPro" id="IPR013749">
    <property type="entry name" value="PM/HMP-P_kinase-1"/>
</dbReference>
<dbReference type="EC" id="2.7.4.7" evidence="7"/>
<dbReference type="GO" id="GO:0005524">
    <property type="term" value="F:ATP binding"/>
    <property type="evidence" value="ECO:0007669"/>
    <property type="project" value="UniProtKB-KW"/>
</dbReference>
<dbReference type="CDD" id="cd01169">
    <property type="entry name" value="HMPP_kinase"/>
    <property type="match status" value="1"/>
</dbReference>
<evidence type="ECO:0000313" key="8">
    <source>
        <dbReference type="Proteomes" id="UP001596417"/>
    </source>
</evidence>
<protein>
    <submittedName>
        <fullName evidence="7">Bifunctional hydroxymethylpyrimidine kinase/phosphomethylpyrimidine kinase</fullName>
        <ecNumber evidence="7">2.7.1.49</ecNumber>
        <ecNumber evidence="7">2.7.4.7</ecNumber>
    </submittedName>
</protein>
<dbReference type="Pfam" id="PF08543">
    <property type="entry name" value="Phos_pyr_kin"/>
    <property type="match status" value="1"/>
</dbReference>
<evidence type="ECO:0000256" key="1">
    <source>
        <dbReference type="ARBA" id="ARBA00022679"/>
    </source>
</evidence>
<organism evidence="7 8">
    <name type="scientific">Halocatena marina</name>
    <dbReference type="NCBI Taxonomy" id="2934937"/>
    <lineage>
        <taxon>Archaea</taxon>
        <taxon>Methanobacteriati</taxon>
        <taxon>Methanobacteriota</taxon>
        <taxon>Stenosarchaea group</taxon>
        <taxon>Halobacteria</taxon>
        <taxon>Halobacteriales</taxon>
        <taxon>Natronomonadaceae</taxon>
        <taxon>Halocatena</taxon>
    </lineage>
</organism>
<dbReference type="Gene3D" id="3.40.1190.20">
    <property type="match status" value="1"/>
</dbReference>
<evidence type="ECO:0000313" key="7">
    <source>
        <dbReference type="EMBL" id="MFC7188682.1"/>
    </source>
</evidence>
<dbReference type="AlphaFoldDB" id="A0ABD5YJI1"/>
<dbReference type="InterPro" id="IPR019293">
    <property type="entry name" value="ThiN"/>
</dbReference>
<evidence type="ECO:0000259" key="6">
    <source>
        <dbReference type="Pfam" id="PF10120"/>
    </source>
</evidence>
<dbReference type="GO" id="GO:0008902">
    <property type="term" value="F:hydroxymethylpyrimidine kinase activity"/>
    <property type="evidence" value="ECO:0007669"/>
    <property type="project" value="UniProtKB-EC"/>
</dbReference>
<evidence type="ECO:0000256" key="4">
    <source>
        <dbReference type="ARBA" id="ARBA00022840"/>
    </source>
</evidence>
<gene>
    <name evidence="7" type="primary">thiD</name>
    <name evidence="7" type="ORF">ACFQL7_01660</name>
</gene>
<feature type="domain" description="Thiamine-phosphate synthase ThiN" evidence="6">
    <location>
        <begin position="290"/>
        <end position="448"/>
    </location>
</feature>
<dbReference type="Pfam" id="PF10120">
    <property type="entry name" value="ThiN"/>
    <property type="match status" value="1"/>
</dbReference>
<dbReference type="EMBL" id="JBHTAX010000001">
    <property type="protein sequence ID" value="MFC7188682.1"/>
    <property type="molecule type" value="Genomic_DNA"/>
</dbReference>
<dbReference type="InterPro" id="IPR036409">
    <property type="entry name" value="Aldolase_II/adducin_N_sf"/>
</dbReference>
<dbReference type="RefSeq" id="WP_248904228.1">
    <property type="nucleotide sequence ID" value="NZ_CP109979.1"/>
</dbReference>
<dbReference type="GO" id="GO:0008972">
    <property type="term" value="F:phosphomethylpyrimidine kinase activity"/>
    <property type="evidence" value="ECO:0007669"/>
    <property type="project" value="UniProtKB-EC"/>
</dbReference>
<keyword evidence="4" id="KW-0067">ATP-binding</keyword>
<dbReference type="Proteomes" id="UP001596417">
    <property type="component" value="Unassembled WGS sequence"/>
</dbReference>
<dbReference type="Gene3D" id="3.40.225.10">
    <property type="entry name" value="Class II aldolase/adducin N-terminal domain"/>
    <property type="match status" value="1"/>
</dbReference>
<evidence type="ECO:0000259" key="5">
    <source>
        <dbReference type="Pfam" id="PF08543"/>
    </source>
</evidence>
<keyword evidence="3 7" id="KW-0418">Kinase</keyword>